<dbReference type="Proteomes" id="UP000669179">
    <property type="component" value="Unassembled WGS sequence"/>
</dbReference>
<evidence type="ECO:0000313" key="4">
    <source>
        <dbReference type="Proteomes" id="UP000669179"/>
    </source>
</evidence>
<protein>
    <recommendedName>
        <fullName evidence="5">Lipoprotein</fullName>
    </recommendedName>
</protein>
<keyword evidence="4" id="KW-1185">Reference proteome</keyword>
<evidence type="ECO:0000313" key="3">
    <source>
        <dbReference type="EMBL" id="MBO2455706.1"/>
    </source>
</evidence>
<proteinExistence type="predicted"/>
<dbReference type="AlphaFoldDB" id="A0A939T753"/>
<dbReference type="PROSITE" id="PS51257">
    <property type="entry name" value="PROKAR_LIPOPROTEIN"/>
    <property type="match status" value="1"/>
</dbReference>
<evidence type="ECO:0008006" key="5">
    <source>
        <dbReference type="Google" id="ProtNLM"/>
    </source>
</evidence>
<organism evidence="3 4">
    <name type="scientific">Actinomadura barringtoniae</name>
    <dbReference type="NCBI Taxonomy" id="1427535"/>
    <lineage>
        <taxon>Bacteria</taxon>
        <taxon>Bacillati</taxon>
        <taxon>Actinomycetota</taxon>
        <taxon>Actinomycetes</taxon>
        <taxon>Streptosporangiales</taxon>
        <taxon>Thermomonosporaceae</taxon>
        <taxon>Actinomadura</taxon>
    </lineage>
</organism>
<evidence type="ECO:0000256" key="1">
    <source>
        <dbReference type="SAM" id="MobiDB-lite"/>
    </source>
</evidence>
<feature type="compositionally biased region" description="Low complexity" evidence="1">
    <location>
        <begin position="44"/>
        <end position="58"/>
    </location>
</feature>
<gene>
    <name evidence="3" type="ORF">J4573_52130</name>
</gene>
<feature type="signal peptide" evidence="2">
    <location>
        <begin position="1"/>
        <end position="23"/>
    </location>
</feature>
<feature type="region of interest" description="Disordered" evidence="1">
    <location>
        <begin position="25"/>
        <end position="85"/>
    </location>
</feature>
<evidence type="ECO:0000256" key="2">
    <source>
        <dbReference type="SAM" id="SignalP"/>
    </source>
</evidence>
<comment type="caution">
    <text evidence="3">The sequence shown here is derived from an EMBL/GenBank/DDBJ whole genome shotgun (WGS) entry which is preliminary data.</text>
</comment>
<reference evidence="3" key="1">
    <citation type="submission" date="2021-03" db="EMBL/GenBank/DDBJ databases">
        <authorList>
            <person name="Kanchanasin P."/>
            <person name="Saeng-In P."/>
            <person name="Phongsopitanun W."/>
            <person name="Yuki M."/>
            <person name="Kudo T."/>
            <person name="Ohkuma M."/>
            <person name="Tanasupawat S."/>
        </authorList>
    </citation>
    <scope>NUCLEOTIDE SEQUENCE</scope>
    <source>
        <strain evidence="3">GKU 128</strain>
    </source>
</reference>
<feature type="compositionally biased region" description="Gly residues" evidence="1">
    <location>
        <begin position="59"/>
        <end position="70"/>
    </location>
</feature>
<dbReference type="EMBL" id="JAGEOJ010000041">
    <property type="protein sequence ID" value="MBO2455706.1"/>
    <property type="molecule type" value="Genomic_DNA"/>
</dbReference>
<feature type="chain" id="PRO_5038561551" description="Lipoprotein" evidence="2">
    <location>
        <begin position="24"/>
        <end position="136"/>
    </location>
</feature>
<sequence>MTRRLRRPHLAALLLVPALTLTACGGGGGDDKSDTAQPPAAADSATPSTGSSSSTSGGTTSGNGGSGGGQQLPANSPVKPGMTKAPKQVVSSFALCMRKHGFNVPNDVKSWKPPAGTDKAKAQAAMADCFNKMVGN</sequence>
<dbReference type="RefSeq" id="WP_208263931.1">
    <property type="nucleotide sequence ID" value="NZ_JAGEOJ010000041.1"/>
</dbReference>
<name>A0A939T753_9ACTN</name>
<keyword evidence="2" id="KW-0732">Signal</keyword>
<accession>A0A939T753</accession>